<dbReference type="OrthoDB" id="1110633at2"/>
<keyword evidence="1" id="KW-0732">Signal</keyword>
<evidence type="ECO:0008006" key="4">
    <source>
        <dbReference type="Google" id="ProtNLM"/>
    </source>
</evidence>
<comment type="caution">
    <text evidence="2">The sequence shown here is derived from an EMBL/GenBank/DDBJ whole genome shotgun (WGS) entry which is preliminary data.</text>
</comment>
<protein>
    <recommendedName>
        <fullName evidence="4">Outer membrane protein assembly factor BamA</fullName>
    </recommendedName>
</protein>
<dbReference type="Gene3D" id="3.10.20.310">
    <property type="entry name" value="membrane protein fhac"/>
    <property type="match status" value="1"/>
</dbReference>
<dbReference type="EMBL" id="RQVQ01000020">
    <property type="protein sequence ID" value="RRJ90047.1"/>
    <property type="molecule type" value="Genomic_DNA"/>
</dbReference>
<evidence type="ECO:0000313" key="3">
    <source>
        <dbReference type="Proteomes" id="UP000275719"/>
    </source>
</evidence>
<feature type="chain" id="PRO_5018066278" description="Outer membrane protein assembly factor BamA" evidence="1">
    <location>
        <begin position="20"/>
        <end position="605"/>
    </location>
</feature>
<reference evidence="2 3" key="1">
    <citation type="submission" date="2018-11" db="EMBL/GenBank/DDBJ databases">
        <title>Flavobacterium sp. nov., YIM 102701-2 draft genome.</title>
        <authorList>
            <person name="Li G."/>
            <person name="Jiang Y."/>
        </authorList>
    </citation>
    <scope>NUCLEOTIDE SEQUENCE [LARGE SCALE GENOMIC DNA]</scope>
    <source>
        <strain evidence="2 3">YIM 102701-2</strain>
    </source>
</reference>
<dbReference type="Proteomes" id="UP000275719">
    <property type="component" value="Unassembled WGS sequence"/>
</dbReference>
<dbReference type="RefSeq" id="WP_125019234.1">
    <property type="nucleotide sequence ID" value="NZ_RQVQ01000020.1"/>
</dbReference>
<keyword evidence="3" id="KW-1185">Reference proteome</keyword>
<gene>
    <name evidence="2" type="ORF">EG240_09870</name>
</gene>
<accession>A0A3P3W6Y0</accession>
<evidence type="ECO:0000256" key="1">
    <source>
        <dbReference type="SAM" id="SignalP"/>
    </source>
</evidence>
<proteinExistence type="predicted"/>
<feature type="signal peptide" evidence="1">
    <location>
        <begin position="1"/>
        <end position="19"/>
    </location>
</feature>
<dbReference type="AlphaFoldDB" id="A0A3P3W6Y0"/>
<sequence>MLKKFYILLFLILCLQTKAQNNDTIPKKNPIENNQKPKKNKFIKSIEKLLYKKPNQKPSNQKEIKKNESINYSSFEGKIIRNIDIETMDPFGNSIDDSTQIAQKRFEKLGNKAHLKTKKFTIRNILLFKPDQKLDSVKIKESERLMRTQRYIRRVKITPVLIPNSPDSVDIDIKVLDSWSIYPTGSLSNSGGRIRLVSRNFGGFGHYLSTQYKTNFVQNKHAFNAQYQVNNIKNTFINVGGLYDIDFAKNHQKSVYIQRPFYSPLTKYAGGATLSKIFYKDSIPDVTNNNQITNIKYNIYDVWFGRAFRISKTNDKNITNLITTLRYNVVNYKENPIPTNDPEGVYSDQQFVLGSVAISSSQYKQTKYLFNYGLIEDVNYGKNFSITGGLQWKNQILRPYLGAEFSLGKFVNDNYLGINVEWGTFFNANKPEQSVLSVKGMFFSRIYEYKNWKFRQFFNPELVFGYNRLDYTKDRINLNGADNGIDGFYSYNLFGTKRVLLSFQTQSYAPGSLLGFRFSPFLSASFGWLGDEDNKFVSDNMYSKIAFGISLNNDYLVFQNIQISIALYPTIPGNGRNIIKTNNIRNDNIDLMRFNSGSPTTVPFQ</sequence>
<name>A0A3P3W6Y0_9FLAO</name>
<organism evidence="2 3">
    <name type="scientific">Paenimyroides tangerinum</name>
    <dbReference type="NCBI Taxonomy" id="2488728"/>
    <lineage>
        <taxon>Bacteria</taxon>
        <taxon>Pseudomonadati</taxon>
        <taxon>Bacteroidota</taxon>
        <taxon>Flavobacteriia</taxon>
        <taxon>Flavobacteriales</taxon>
        <taxon>Flavobacteriaceae</taxon>
        <taxon>Paenimyroides</taxon>
    </lineage>
</organism>
<evidence type="ECO:0000313" key="2">
    <source>
        <dbReference type="EMBL" id="RRJ90047.1"/>
    </source>
</evidence>